<dbReference type="RefSeq" id="WP_382344266.1">
    <property type="nucleotide sequence ID" value="NZ_JBHSAB010000029.1"/>
</dbReference>
<evidence type="ECO:0000313" key="2">
    <source>
        <dbReference type="Proteomes" id="UP001595758"/>
    </source>
</evidence>
<proteinExistence type="predicted"/>
<evidence type="ECO:0008006" key="3">
    <source>
        <dbReference type="Google" id="ProtNLM"/>
    </source>
</evidence>
<keyword evidence="2" id="KW-1185">Reference proteome</keyword>
<reference evidence="2" key="1">
    <citation type="journal article" date="2019" name="Int. J. Syst. Evol. Microbiol.">
        <title>The Global Catalogue of Microorganisms (GCM) 10K type strain sequencing project: providing services to taxonomists for standard genome sequencing and annotation.</title>
        <authorList>
            <consortium name="The Broad Institute Genomics Platform"/>
            <consortium name="The Broad Institute Genome Sequencing Center for Infectious Disease"/>
            <person name="Wu L."/>
            <person name="Ma J."/>
        </authorList>
    </citation>
    <scope>NUCLEOTIDE SEQUENCE [LARGE SCALE GENOMIC DNA]</scope>
    <source>
        <strain evidence="2">CCUG 59858</strain>
    </source>
</reference>
<dbReference type="EMBL" id="JBHSAB010000029">
    <property type="protein sequence ID" value="MFC3909750.1"/>
    <property type="molecule type" value="Genomic_DNA"/>
</dbReference>
<sequence length="345" mass="38673">MKLQEAIDKLNSLNQRSTSAIYISHHSIKNELNDVLNNYLPNAFEQNSPLFAQYEVLTDALKGKIQSLYESNQQMIKKLDFEETCTELINKNDVENLTGLINIGEYFGTGPHGKDVCTPLDNIYDFFRTNPQQRTSSNKAALDKLCDILKETRLAIPERNFKLFANPRERVKAILKANEISDLMVWLVSATQDDREFALRAAASVDTCKDCLLFLLSRTAPNCKEASINLLAQGQPSGQNALHRAIASGKTLIVSILLDDKLNPSNGLLKQLLARDSKGLTPIDLIKKMADKIDQSRVVDRITTALNNYQNNSRFGLTEANIQSLNQNLDQVKSLIETHNSYPGF</sequence>
<organism evidence="1 2">
    <name type="scientific">Legionella dresdenensis</name>
    <dbReference type="NCBI Taxonomy" id="450200"/>
    <lineage>
        <taxon>Bacteria</taxon>
        <taxon>Pseudomonadati</taxon>
        <taxon>Pseudomonadota</taxon>
        <taxon>Gammaproteobacteria</taxon>
        <taxon>Legionellales</taxon>
        <taxon>Legionellaceae</taxon>
        <taxon>Legionella</taxon>
    </lineage>
</organism>
<protein>
    <recommendedName>
        <fullName evidence="3">Ankyrin repeats (3 copies)</fullName>
    </recommendedName>
</protein>
<evidence type="ECO:0000313" key="1">
    <source>
        <dbReference type="EMBL" id="MFC3909750.1"/>
    </source>
</evidence>
<gene>
    <name evidence="1" type="ORF">ACFORL_11780</name>
</gene>
<dbReference type="Gene3D" id="1.25.40.20">
    <property type="entry name" value="Ankyrin repeat-containing domain"/>
    <property type="match status" value="1"/>
</dbReference>
<comment type="caution">
    <text evidence="1">The sequence shown here is derived from an EMBL/GenBank/DDBJ whole genome shotgun (WGS) entry which is preliminary data.</text>
</comment>
<dbReference type="InterPro" id="IPR036770">
    <property type="entry name" value="Ankyrin_rpt-contain_sf"/>
</dbReference>
<accession>A0ABV8CHK0</accession>
<name>A0ABV8CHK0_9GAMM</name>
<dbReference type="Proteomes" id="UP001595758">
    <property type="component" value="Unassembled WGS sequence"/>
</dbReference>